<dbReference type="AlphaFoldDB" id="A0A7J6JKM6"/>
<dbReference type="InParanoid" id="A0A7J6JKM6"/>
<proteinExistence type="predicted"/>
<name>A0A7J6JKM6_COLFN</name>
<evidence type="ECO:0000313" key="2">
    <source>
        <dbReference type="EMBL" id="KAF4491125.1"/>
    </source>
</evidence>
<organism evidence="2 3">
    <name type="scientific">Colletotrichum fructicola (strain Nara gc5)</name>
    <name type="common">Anthracnose fungus</name>
    <name type="synonym">Colletotrichum gloeosporioides (strain Nara gc5)</name>
    <dbReference type="NCBI Taxonomy" id="1213859"/>
    <lineage>
        <taxon>Eukaryota</taxon>
        <taxon>Fungi</taxon>
        <taxon>Dikarya</taxon>
        <taxon>Ascomycota</taxon>
        <taxon>Pezizomycotina</taxon>
        <taxon>Sordariomycetes</taxon>
        <taxon>Hypocreomycetidae</taxon>
        <taxon>Glomerellales</taxon>
        <taxon>Glomerellaceae</taxon>
        <taxon>Colletotrichum</taxon>
        <taxon>Colletotrichum gloeosporioides species complex</taxon>
    </lineage>
</organism>
<sequence>MPVHKAKGKCGISIYALKMLLPSQEDPRDFITLVFERPMQACPPRSLLSPGGVQEGSDGHATQTSEAEVFAKECSPLSPILFVFFTIPILRRLRESRTLESEADMTIFQLFDLVITGYVDDITILLASSSYELNCEALAQVYRRLTRFTSLHGTEFSADKTQVIHLCQSRKAPPIVNVMPNVSGFPTEAKDDAIKVLGLHLDYQLKWNVHMAHTLAKVRQKMYQMRRVCGSTWGPDVLKLRHQYITSVRPIFAYACALWYVVRRTKGTRCKWSLCQALVNKLETEQTQCLKQFFGAYQRVSGDTLCKEFFVEKLCVSLAGSHPLNVAYREAKALVWMVADDELQLRIRADPKLAKNSALRRLRRKQLIRDVVKKMSHFKSQDLWQKFVIRYLSQAAAFNENCPAIQGIWGQHNLKIWVDMPKAQSTILLHIRTGFNGLNATLHFMGLTAYWSRDYCRLQLRSHFPPRAQLRAPSSTISSLSTSLRQQLHDFDLVQLLQTFFDLSTFLPTLTHTFRRLSYLLHSLHCEPLCRRHSPSLLSTRLTSSQFYSRQQRPRCHWAWSTYWLCRPTKDVVKVGAMARISSKRGHLLWTARQDVAMVILSAGLCILKGVVLLIAARLALWSASILASWGVPRAKPCGMRPHGSGRMEHIVKESGWFACRNLGGLHDEEWAHGLARAAAS</sequence>
<gene>
    <name evidence="2" type="ORF">CGGC5_v001885</name>
</gene>
<reference evidence="2 3" key="1">
    <citation type="submission" date="2012-08" db="EMBL/GenBank/DDBJ databases">
        <authorList>
            <person name="Gan P.H.P."/>
            <person name="Ikeda K."/>
            <person name="Irieda H."/>
            <person name="Narusaka M."/>
            <person name="O'Connell R.J."/>
            <person name="Narusaka Y."/>
            <person name="Takano Y."/>
            <person name="Kubo Y."/>
            <person name="Shirasu K."/>
        </authorList>
    </citation>
    <scope>NUCLEOTIDE SEQUENCE [LARGE SCALE GENOMIC DNA]</scope>
    <source>
        <strain evidence="2 3">Nara gc5</strain>
    </source>
</reference>
<evidence type="ECO:0000259" key="1">
    <source>
        <dbReference type="Pfam" id="PF00078"/>
    </source>
</evidence>
<dbReference type="EMBL" id="ANPB02000001">
    <property type="protein sequence ID" value="KAF4491125.1"/>
    <property type="molecule type" value="Genomic_DNA"/>
</dbReference>
<dbReference type="OrthoDB" id="4841169at2759"/>
<protein>
    <recommendedName>
        <fullName evidence="1">Reverse transcriptase domain-containing protein</fullName>
    </recommendedName>
</protein>
<dbReference type="Pfam" id="PF00078">
    <property type="entry name" value="RVT_1"/>
    <property type="match status" value="1"/>
</dbReference>
<comment type="caution">
    <text evidence="2">The sequence shown here is derived from an EMBL/GenBank/DDBJ whole genome shotgun (WGS) entry which is preliminary data.</text>
</comment>
<dbReference type="Proteomes" id="UP000011096">
    <property type="component" value="Unassembled WGS sequence"/>
</dbReference>
<dbReference type="RefSeq" id="XP_066009698.1">
    <property type="nucleotide sequence ID" value="XM_066150890.1"/>
</dbReference>
<dbReference type="InterPro" id="IPR000477">
    <property type="entry name" value="RT_dom"/>
</dbReference>
<reference evidence="2 3" key="2">
    <citation type="submission" date="2020-04" db="EMBL/GenBank/DDBJ databases">
        <title>Genome sequencing and assembly of multiple isolates from the Colletotrichum gloeosporioides species complex.</title>
        <authorList>
            <person name="Gan P."/>
            <person name="Shirasu K."/>
        </authorList>
    </citation>
    <scope>NUCLEOTIDE SEQUENCE [LARGE SCALE GENOMIC DNA]</scope>
    <source>
        <strain evidence="2 3">Nara gc5</strain>
    </source>
</reference>
<accession>A0A7J6JKM6</accession>
<feature type="domain" description="Reverse transcriptase" evidence="1">
    <location>
        <begin position="75"/>
        <end position="201"/>
    </location>
</feature>
<keyword evidence="3" id="KW-1185">Reference proteome</keyword>
<dbReference type="PANTHER" id="PTHR33481:SF1">
    <property type="entry name" value="ENDONUCLEASE_EXONUCLEASE_PHOSPHATASE DOMAIN-CONTAINING PROTEIN-RELATED"/>
    <property type="match status" value="1"/>
</dbReference>
<dbReference type="PANTHER" id="PTHR33481">
    <property type="entry name" value="REVERSE TRANSCRIPTASE"/>
    <property type="match status" value="1"/>
</dbReference>
<dbReference type="GeneID" id="43612976"/>
<evidence type="ECO:0000313" key="3">
    <source>
        <dbReference type="Proteomes" id="UP000011096"/>
    </source>
</evidence>